<sequence>MCGRPGTNGRHARVGNHDGGRALGREGHMTQRTGSGESARESADAAVQRLDRFSTLPERTRPEDMVETSPATAPDPARDMYNADEWLIRYCG</sequence>
<protein>
    <submittedName>
        <fullName evidence="2">Uncharacterized protein</fullName>
    </submittedName>
</protein>
<evidence type="ECO:0000256" key="1">
    <source>
        <dbReference type="SAM" id="MobiDB-lite"/>
    </source>
</evidence>
<keyword evidence="3" id="KW-1185">Reference proteome</keyword>
<reference evidence="2" key="2">
    <citation type="submission" date="2020-09" db="EMBL/GenBank/DDBJ databases">
        <authorList>
            <person name="Sun Q."/>
            <person name="Ohkuma M."/>
        </authorList>
    </citation>
    <scope>NUCLEOTIDE SEQUENCE</scope>
    <source>
        <strain evidence="2">JCM 4490</strain>
    </source>
</reference>
<accession>A0A918J4N6</accession>
<dbReference type="AlphaFoldDB" id="A0A918J4N6"/>
<gene>
    <name evidence="2" type="ORF">GCM10010503_26260</name>
</gene>
<proteinExistence type="predicted"/>
<reference evidence="2" key="1">
    <citation type="journal article" date="2014" name="Int. J. Syst. Evol. Microbiol.">
        <title>Complete genome sequence of Corynebacterium casei LMG S-19264T (=DSM 44701T), isolated from a smear-ripened cheese.</title>
        <authorList>
            <consortium name="US DOE Joint Genome Institute (JGI-PGF)"/>
            <person name="Walter F."/>
            <person name="Albersmeier A."/>
            <person name="Kalinowski J."/>
            <person name="Ruckert C."/>
        </authorList>
    </citation>
    <scope>NUCLEOTIDE SEQUENCE</scope>
    <source>
        <strain evidence="2">JCM 4490</strain>
    </source>
</reference>
<comment type="caution">
    <text evidence="2">The sequence shown here is derived from an EMBL/GenBank/DDBJ whole genome shotgun (WGS) entry which is preliminary data.</text>
</comment>
<organism evidence="2 3">
    <name type="scientific">Streptomyces lucensis JCM 4490</name>
    <dbReference type="NCBI Taxonomy" id="1306176"/>
    <lineage>
        <taxon>Bacteria</taxon>
        <taxon>Bacillati</taxon>
        <taxon>Actinomycetota</taxon>
        <taxon>Actinomycetes</taxon>
        <taxon>Kitasatosporales</taxon>
        <taxon>Streptomycetaceae</taxon>
        <taxon>Streptomyces</taxon>
    </lineage>
</organism>
<feature type="region of interest" description="Disordered" evidence="1">
    <location>
        <begin position="1"/>
        <end position="78"/>
    </location>
</feature>
<name>A0A918J4N6_9ACTN</name>
<dbReference type="EMBL" id="BMUE01000004">
    <property type="protein sequence ID" value="GGW48004.1"/>
    <property type="molecule type" value="Genomic_DNA"/>
</dbReference>
<feature type="compositionally biased region" description="Basic and acidic residues" evidence="1">
    <location>
        <begin position="15"/>
        <end position="29"/>
    </location>
</feature>
<evidence type="ECO:0000313" key="3">
    <source>
        <dbReference type="Proteomes" id="UP000620224"/>
    </source>
</evidence>
<evidence type="ECO:0000313" key="2">
    <source>
        <dbReference type="EMBL" id="GGW48004.1"/>
    </source>
</evidence>
<dbReference type="Proteomes" id="UP000620224">
    <property type="component" value="Unassembled WGS sequence"/>
</dbReference>